<reference evidence="2" key="1">
    <citation type="submission" date="2019-09" db="EMBL/GenBank/DDBJ databases">
        <title>Draft genome information of white flower Hibiscus syriacus.</title>
        <authorList>
            <person name="Kim Y.-M."/>
        </authorList>
    </citation>
    <scope>NUCLEOTIDE SEQUENCE [LARGE SCALE GENOMIC DNA]</scope>
    <source>
        <strain evidence="2">YM2019G1</strain>
    </source>
</reference>
<organism evidence="2 3">
    <name type="scientific">Hibiscus syriacus</name>
    <name type="common">Rose of Sharon</name>
    <dbReference type="NCBI Taxonomy" id="106335"/>
    <lineage>
        <taxon>Eukaryota</taxon>
        <taxon>Viridiplantae</taxon>
        <taxon>Streptophyta</taxon>
        <taxon>Embryophyta</taxon>
        <taxon>Tracheophyta</taxon>
        <taxon>Spermatophyta</taxon>
        <taxon>Magnoliopsida</taxon>
        <taxon>eudicotyledons</taxon>
        <taxon>Gunneridae</taxon>
        <taxon>Pentapetalae</taxon>
        <taxon>rosids</taxon>
        <taxon>malvids</taxon>
        <taxon>Malvales</taxon>
        <taxon>Malvaceae</taxon>
        <taxon>Malvoideae</taxon>
        <taxon>Hibiscus</taxon>
    </lineage>
</organism>
<dbReference type="AlphaFoldDB" id="A0A6A2YUY0"/>
<evidence type="ECO:0000313" key="2">
    <source>
        <dbReference type="EMBL" id="KAE8683216.1"/>
    </source>
</evidence>
<accession>A0A6A2YUY0</accession>
<proteinExistence type="predicted"/>
<keyword evidence="3" id="KW-1185">Reference proteome</keyword>
<gene>
    <name evidence="2" type="ORF">F3Y22_tig00111213pilonHSYRG00479</name>
</gene>
<evidence type="ECO:0000313" key="3">
    <source>
        <dbReference type="Proteomes" id="UP000436088"/>
    </source>
</evidence>
<protein>
    <submittedName>
        <fullName evidence="2">Uncharacterized protein</fullName>
    </submittedName>
</protein>
<sequence>MRRDHRSTPLSSPRKDPSPDWPKSSPIAIDLKKIPRLRRPLGYPTIPHAN</sequence>
<feature type="compositionally biased region" description="Basic and acidic residues" evidence="1">
    <location>
        <begin position="1"/>
        <end position="18"/>
    </location>
</feature>
<dbReference type="Proteomes" id="UP000436088">
    <property type="component" value="Unassembled WGS sequence"/>
</dbReference>
<dbReference type="EMBL" id="VEPZ02001271">
    <property type="protein sequence ID" value="KAE8683216.1"/>
    <property type="molecule type" value="Genomic_DNA"/>
</dbReference>
<name>A0A6A2YUY0_HIBSY</name>
<evidence type="ECO:0000256" key="1">
    <source>
        <dbReference type="SAM" id="MobiDB-lite"/>
    </source>
</evidence>
<comment type="caution">
    <text evidence="2">The sequence shown here is derived from an EMBL/GenBank/DDBJ whole genome shotgun (WGS) entry which is preliminary data.</text>
</comment>
<feature type="region of interest" description="Disordered" evidence="1">
    <location>
        <begin position="1"/>
        <end position="50"/>
    </location>
</feature>